<dbReference type="PANTHER" id="PTHR45716">
    <property type="entry name" value="BITESIZE, ISOFORM I"/>
    <property type="match status" value="1"/>
</dbReference>
<dbReference type="PRINTS" id="PR00399">
    <property type="entry name" value="SYNAPTOTAGMN"/>
</dbReference>
<dbReference type="Ensembl" id="ENSGMOT00000007486.2">
    <property type="protein sequence ID" value="ENSGMOP00000007279.2"/>
    <property type="gene ID" value="ENSGMOG00000006844.2"/>
</dbReference>
<evidence type="ECO:0000256" key="2">
    <source>
        <dbReference type="ARBA" id="ARBA00004236"/>
    </source>
</evidence>
<feature type="domain" description="RabBD" evidence="11">
    <location>
        <begin position="10"/>
        <end position="66"/>
    </location>
</feature>
<feature type="domain" description="C2" evidence="10">
    <location>
        <begin position="239"/>
        <end position="368"/>
    </location>
</feature>
<evidence type="ECO:0000256" key="3">
    <source>
        <dbReference type="ARBA" id="ARBA00022475"/>
    </source>
</evidence>
<keyword evidence="6" id="KW-0677">Repeat</keyword>
<reference evidence="12" key="2">
    <citation type="submission" date="2025-09" db="UniProtKB">
        <authorList>
            <consortium name="Ensembl"/>
        </authorList>
    </citation>
    <scope>IDENTIFICATION</scope>
</reference>
<dbReference type="GO" id="GO:0070382">
    <property type="term" value="C:exocytic vesicle"/>
    <property type="evidence" value="ECO:0007669"/>
    <property type="project" value="TreeGrafter"/>
</dbReference>
<dbReference type="InterPro" id="IPR001565">
    <property type="entry name" value="Synaptotagmin"/>
</dbReference>
<keyword evidence="3" id="KW-1003">Cell membrane</keyword>
<evidence type="ECO:0000256" key="5">
    <source>
        <dbReference type="ARBA" id="ARBA00022553"/>
    </source>
</evidence>
<proteinExistence type="predicted"/>
<dbReference type="GeneTree" id="ENSGT00940000160932"/>
<dbReference type="GO" id="GO:0006886">
    <property type="term" value="P:intracellular protein transport"/>
    <property type="evidence" value="ECO:0007669"/>
    <property type="project" value="InterPro"/>
</dbReference>
<dbReference type="SMART" id="SM00239">
    <property type="entry name" value="C2"/>
    <property type="match status" value="2"/>
</dbReference>
<dbReference type="AlphaFoldDB" id="A0A8C4Z744"/>
<dbReference type="Pfam" id="PF00168">
    <property type="entry name" value="C2"/>
    <property type="match status" value="2"/>
</dbReference>
<evidence type="ECO:0000256" key="6">
    <source>
        <dbReference type="ARBA" id="ARBA00022737"/>
    </source>
</evidence>
<dbReference type="PANTHER" id="PTHR45716:SF3">
    <property type="entry name" value="SYNAPTOTAGMIN-LIKE PROTEIN 1"/>
    <property type="match status" value="1"/>
</dbReference>
<protein>
    <recommendedName>
        <fullName evidence="8">Synaptotagmin-like protein 1</fullName>
    </recommendedName>
    <alternativeName>
        <fullName evidence="9">Exophilin-7</fullName>
    </alternativeName>
</protein>
<dbReference type="CDD" id="cd04020">
    <property type="entry name" value="C2B_SLP_1-2-3-4"/>
    <property type="match status" value="1"/>
</dbReference>
<dbReference type="SUPFAM" id="SSF49562">
    <property type="entry name" value="C2 domain (Calcium/lipid-binding domain, CaLB)"/>
    <property type="match status" value="2"/>
</dbReference>
<evidence type="ECO:0000256" key="8">
    <source>
        <dbReference type="ARBA" id="ARBA00072163"/>
    </source>
</evidence>
<evidence type="ECO:0000256" key="7">
    <source>
        <dbReference type="ARBA" id="ARBA00023136"/>
    </source>
</evidence>
<evidence type="ECO:0000256" key="4">
    <source>
        <dbReference type="ARBA" id="ARBA00022483"/>
    </source>
</evidence>
<comment type="subcellular location">
    <subcellularLocation>
        <location evidence="2">Cell membrane</location>
    </subcellularLocation>
    <subcellularLocation>
        <location evidence="1">Endomembrane system</location>
        <topology evidence="1">Peripheral membrane protein</topology>
    </subcellularLocation>
</comment>
<dbReference type="InterPro" id="IPR035892">
    <property type="entry name" value="C2_domain_sf"/>
</dbReference>
<dbReference type="GO" id="GO:0031267">
    <property type="term" value="F:small GTPase binding"/>
    <property type="evidence" value="ECO:0007669"/>
    <property type="project" value="InterPro"/>
</dbReference>
<dbReference type="FunFam" id="2.60.40.150:FF:000108">
    <property type="entry name" value="Synaptotagmin like 1"/>
    <property type="match status" value="1"/>
</dbReference>
<evidence type="ECO:0000313" key="13">
    <source>
        <dbReference type="Proteomes" id="UP000694546"/>
    </source>
</evidence>
<dbReference type="Gene3D" id="2.60.40.150">
    <property type="entry name" value="C2 domain"/>
    <property type="match status" value="2"/>
</dbReference>
<dbReference type="GO" id="GO:0042043">
    <property type="term" value="F:neurexin family protein binding"/>
    <property type="evidence" value="ECO:0007669"/>
    <property type="project" value="TreeGrafter"/>
</dbReference>
<dbReference type="GO" id="GO:0006887">
    <property type="term" value="P:exocytosis"/>
    <property type="evidence" value="ECO:0007669"/>
    <property type="project" value="UniProtKB-KW"/>
</dbReference>
<dbReference type="Proteomes" id="UP000694546">
    <property type="component" value="Chromosome 22"/>
</dbReference>
<dbReference type="InterPro" id="IPR000008">
    <property type="entry name" value="C2_dom"/>
</dbReference>
<organism evidence="12 13">
    <name type="scientific">Gadus morhua</name>
    <name type="common">Atlantic cod</name>
    <dbReference type="NCBI Taxonomy" id="8049"/>
    <lineage>
        <taxon>Eukaryota</taxon>
        <taxon>Metazoa</taxon>
        <taxon>Chordata</taxon>
        <taxon>Craniata</taxon>
        <taxon>Vertebrata</taxon>
        <taxon>Euteleostomi</taxon>
        <taxon>Actinopterygii</taxon>
        <taxon>Neopterygii</taxon>
        <taxon>Teleostei</taxon>
        <taxon>Neoteleostei</taxon>
        <taxon>Acanthomorphata</taxon>
        <taxon>Zeiogadaria</taxon>
        <taxon>Gadariae</taxon>
        <taxon>Gadiformes</taxon>
        <taxon>Gadoidei</taxon>
        <taxon>Gadidae</taxon>
        <taxon>Gadus</taxon>
    </lineage>
</organism>
<feature type="domain" description="C2" evidence="10">
    <location>
        <begin position="104"/>
        <end position="224"/>
    </location>
</feature>
<keyword evidence="4" id="KW-0268">Exocytosis</keyword>
<reference evidence="12" key="1">
    <citation type="submission" date="2025-08" db="UniProtKB">
        <authorList>
            <consortium name="Ensembl"/>
        </authorList>
    </citation>
    <scope>IDENTIFICATION</scope>
</reference>
<dbReference type="FunFam" id="2.60.40.150:FF:000006">
    <property type="entry name" value="Synaptotagmin-like 5, isoform CRA_a"/>
    <property type="match status" value="1"/>
</dbReference>
<dbReference type="PROSITE" id="PS50004">
    <property type="entry name" value="C2"/>
    <property type="match status" value="2"/>
</dbReference>
<evidence type="ECO:0000256" key="1">
    <source>
        <dbReference type="ARBA" id="ARBA00004184"/>
    </source>
</evidence>
<dbReference type="InterPro" id="IPR010911">
    <property type="entry name" value="Rab_BD"/>
</dbReference>
<evidence type="ECO:0000313" key="12">
    <source>
        <dbReference type="Ensembl" id="ENSGMOP00000007279.2"/>
    </source>
</evidence>
<dbReference type="PROSITE" id="PS50916">
    <property type="entry name" value="RABBD"/>
    <property type="match status" value="1"/>
</dbReference>
<gene>
    <name evidence="12" type="primary">sytl1</name>
</gene>
<dbReference type="Gene3D" id="6.10.250.3000">
    <property type="match status" value="1"/>
</dbReference>
<keyword evidence="13" id="KW-1185">Reference proteome</keyword>
<evidence type="ECO:0000259" key="11">
    <source>
        <dbReference type="PROSITE" id="PS50916"/>
    </source>
</evidence>
<name>A0A8C4Z744_GADMO</name>
<dbReference type="GO" id="GO:0005886">
    <property type="term" value="C:plasma membrane"/>
    <property type="evidence" value="ECO:0007669"/>
    <property type="project" value="UniProtKB-SubCell"/>
</dbReference>
<evidence type="ECO:0000256" key="9">
    <source>
        <dbReference type="ARBA" id="ARBA00075525"/>
    </source>
</evidence>
<keyword evidence="5" id="KW-0597">Phosphoprotein</keyword>
<evidence type="ECO:0000259" key="10">
    <source>
        <dbReference type="PROSITE" id="PS50004"/>
    </source>
</evidence>
<sequence>AAMERDREDSLDLGHLTEHEQEAILQVLLRDSELRRRDEGRVRSLQETEVNPVRLRTLSGSWFSEERSKRHRSAKPGADLVHSSIRRRNMMSLFSSGEFGSVEVRGRLQFSLVYHTQREELLVSVCRCEDLATARKNRSDPYVKAYLLPDKSSHSKKKTKVKKNTQSPVYDQTLKYKVPVGELRGRTLNLSVWHAEALGRNIFLGEVEVLLASWDWACSQPQWHPLQPRVQLSPDDISSRGIIVFSVKFIPQGSEGGGLPLTGELHIWLREAQGLLSIKGGAVDSFVKSYILPDAGRQSGQKTRTVKHSISPAYNHTMVYDGFHTSDLREACAELTVWQRDGLKTRPLGGVRLSPGTGQSYGEDVVWMDSTKEERAVWDAMMENPHKWIDASLPIRTNILLQNN</sequence>
<keyword evidence="7" id="KW-0472">Membrane</keyword>
<accession>A0A8C4Z744</accession>
<dbReference type="InterPro" id="IPR043567">
    <property type="entry name" value="SYTL1-5_C2B"/>
</dbReference>